<dbReference type="SUPFAM" id="SSF53335">
    <property type="entry name" value="S-adenosyl-L-methionine-dependent methyltransferases"/>
    <property type="match status" value="1"/>
</dbReference>
<feature type="domain" description="Methyltransferase" evidence="1">
    <location>
        <begin position="54"/>
        <end position="152"/>
    </location>
</feature>
<dbReference type="Pfam" id="PF13649">
    <property type="entry name" value="Methyltransf_25"/>
    <property type="match status" value="1"/>
</dbReference>
<dbReference type="InterPro" id="IPR029063">
    <property type="entry name" value="SAM-dependent_MTases_sf"/>
</dbReference>
<organism evidence="2 3">
    <name type="scientific">Diaporthe eres</name>
    <name type="common">Phomopsis oblonga</name>
    <dbReference type="NCBI Taxonomy" id="83184"/>
    <lineage>
        <taxon>Eukaryota</taxon>
        <taxon>Fungi</taxon>
        <taxon>Dikarya</taxon>
        <taxon>Ascomycota</taxon>
        <taxon>Pezizomycotina</taxon>
        <taxon>Sordariomycetes</taxon>
        <taxon>Sordariomycetidae</taxon>
        <taxon>Diaporthales</taxon>
        <taxon>Diaporthaceae</taxon>
        <taxon>Diaporthe</taxon>
        <taxon>Diaporthe eres species complex</taxon>
    </lineage>
</organism>
<dbReference type="InterPro" id="IPR041698">
    <property type="entry name" value="Methyltransf_25"/>
</dbReference>
<evidence type="ECO:0000313" key="2">
    <source>
        <dbReference type="EMBL" id="KAK7723476.1"/>
    </source>
</evidence>
<comment type="caution">
    <text evidence="2">The sequence shown here is derived from an EMBL/GenBank/DDBJ whole genome shotgun (WGS) entry which is preliminary data.</text>
</comment>
<dbReference type="EMBL" id="JAKNSF020000060">
    <property type="protein sequence ID" value="KAK7723476.1"/>
    <property type="molecule type" value="Genomic_DNA"/>
</dbReference>
<dbReference type="Gene3D" id="3.40.50.150">
    <property type="entry name" value="Vaccinia Virus protein VP39"/>
    <property type="match status" value="1"/>
</dbReference>
<reference evidence="2 3" key="1">
    <citation type="submission" date="2024-02" db="EMBL/GenBank/DDBJ databases">
        <title>De novo assembly and annotation of 12 fungi associated with fruit tree decline syndrome in Ontario, Canada.</title>
        <authorList>
            <person name="Sulman M."/>
            <person name="Ellouze W."/>
            <person name="Ilyukhin E."/>
        </authorList>
    </citation>
    <scope>NUCLEOTIDE SEQUENCE [LARGE SCALE GENOMIC DNA]</scope>
    <source>
        <strain evidence="2 3">M169</strain>
    </source>
</reference>
<dbReference type="Proteomes" id="UP001430848">
    <property type="component" value="Unassembled WGS sequence"/>
</dbReference>
<evidence type="ECO:0000313" key="3">
    <source>
        <dbReference type="Proteomes" id="UP001430848"/>
    </source>
</evidence>
<proteinExistence type="predicted"/>
<protein>
    <recommendedName>
        <fullName evidence="1">Methyltransferase domain-containing protein</fullName>
    </recommendedName>
</protein>
<gene>
    <name evidence="2" type="ORF">SLS63_008889</name>
</gene>
<name>A0ABR1P1B4_DIAER</name>
<evidence type="ECO:0000259" key="1">
    <source>
        <dbReference type="Pfam" id="PF13649"/>
    </source>
</evidence>
<keyword evidence="3" id="KW-1185">Reference proteome</keyword>
<sequence length="284" mass="31912">MAPEAESPTMAPKDDYIFSRDFLDINRFVTVLWVKIFDYVIHPTIPKDGQDLRVADIGTGTGATSIWLLDARDLVAPSARLEGFDISLDGVPPADTLPSNVKFSHWDLKEDLPEDLVGVFDIVHLRSLSFVLLNDQVPAAVQRLFKMLKPGGFIQWGEPDFESIRTDKARPEIKTEGLTELHELFSIQDPRARPTWLTGLPATLSAAGFVQVEVHKNDPPPHMAFVLHECGLMMYEIFRRKTQNETVRQQLGRILPLAVEETRQGAYTTAVRWTVIARKPVGEA</sequence>
<accession>A0ABR1P1B4</accession>
<dbReference type="CDD" id="cd02440">
    <property type="entry name" value="AdoMet_MTases"/>
    <property type="match status" value="1"/>
</dbReference>